<dbReference type="Gene3D" id="3.20.20.370">
    <property type="entry name" value="Glycoside hydrolase/deacetylase"/>
    <property type="match status" value="1"/>
</dbReference>
<name>A0AAU1U7P1_9ACTN</name>
<dbReference type="SUPFAM" id="SSF88713">
    <property type="entry name" value="Glycoside hydrolase/deacetylase"/>
    <property type="match status" value="1"/>
</dbReference>
<dbReference type="PROSITE" id="PS51257">
    <property type="entry name" value="PROKAR_LIPOPROTEIN"/>
    <property type="match status" value="1"/>
</dbReference>
<evidence type="ECO:0000259" key="2">
    <source>
        <dbReference type="PROSITE" id="PS51677"/>
    </source>
</evidence>
<reference evidence="3" key="1">
    <citation type="submission" date="2022-10" db="EMBL/GenBank/DDBJ databases">
        <title>The complete genomes of actinobacterial strains from the NBC collection.</title>
        <authorList>
            <person name="Joergensen T.S."/>
            <person name="Alvarez Arevalo M."/>
            <person name="Sterndorff E.B."/>
            <person name="Faurdal D."/>
            <person name="Vuksanovic O."/>
            <person name="Mourched A.-S."/>
            <person name="Charusanti P."/>
            <person name="Shaw S."/>
            <person name="Blin K."/>
            <person name="Weber T."/>
        </authorList>
    </citation>
    <scope>NUCLEOTIDE SEQUENCE</scope>
    <source>
        <strain evidence="3">NBC_00119</strain>
    </source>
</reference>
<organism evidence="3">
    <name type="scientific">Streptomyces sp. NBC_00119</name>
    <dbReference type="NCBI Taxonomy" id="2975659"/>
    <lineage>
        <taxon>Bacteria</taxon>
        <taxon>Bacillati</taxon>
        <taxon>Actinomycetota</taxon>
        <taxon>Actinomycetes</taxon>
        <taxon>Kitasatosporales</taxon>
        <taxon>Streptomycetaceae</taxon>
        <taxon>Streptomyces</taxon>
    </lineage>
</organism>
<dbReference type="InterPro" id="IPR050248">
    <property type="entry name" value="Polysacc_deacetylase_ArnD"/>
</dbReference>
<protein>
    <submittedName>
        <fullName evidence="3">Polysaccharide deacetylase family protein</fullName>
    </submittedName>
</protein>
<dbReference type="GO" id="GO:0005975">
    <property type="term" value="P:carbohydrate metabolic process"/>
    <property type="evidence" value="ECO:0007669"/>
    <property type="project" value="InterPro"/>
</dbReference>
<dbReference type="AlphaFoldDB" id="A0AAU1U7P1"/>
<dbReference type="Pfam" id="PF01522">
    <property type="entry name" value="Polysacc_deac_1"/>
    <property type="match status" value="1"/>
</dbReference>
<feature type="region of interest" description="Disordered" evidence="1">
    <location>
        <begin position="50"/>
        <end position="75"/>
    </location>
</feature>
<dbReference type="PROSITE" id="PS51677">
    <property type="entry name" value="NODB"/>
    <property type="match status" value="1"/>
</dbReference>
<dbReference type="InterPro" id="IPR002509">
    <property type="entry name" value="NODB_dom"/>
</dbReference>
<dbReference type="GO" id="GO:0016810">
    <property type="term" value="F:hydrolase activity, acting on carbon-nitrogen (but not peptide) bonds"/>
    <property type="evidence" value="ECO:0007669"/>
    <property type="project" value="InterPro"/>
</dbReference>
<proteinExistence type="predicted"/>
<dbReference type="InterPro" id="IPR011330">
    <property type="entry name" value="Glyco_hydro/deAcase_b/a-brl"/>
</dbReference>
<feature type="domain" description="NodB homology" evidence="2">
    <location>
        <begin position="155"/>
        <end position="337"/>
    </location>
</feature>
<sequence>MSVRARRASARTGPRRLLAAALAAGVLVPALLTGCAQSVDPIERLSRKAAEKVRHSHDAAPTATPTAGPGGGSWGALGAWKAGAGGGPGRLAPLHAPARHGTTPRGGRAPDAYRRWGLSAPLAPAPRPPARHVAGAGPGPHALPPVVDHVRTKDHVVFLTFDDGVDRDPRFADMVRDLRLPVSVFLTDGVAGPGHDHFGRLRTFGAGVQNQTLNHHLLPSLPYAEQHSEICGQQDRLKNRFGTRPRLLRPPFGEYDQNTLRAAATCGVDVVVLWRASVGSDDLRHTDGGRLRPGDIVRAQFRDADDPRGTTLTGTTTRLLRRIQAQGFTVGRLEDYL</sequence>
<dbReference type="PANTHER" id="PTHR10587:SF134">
    <property type="entry name" value="SECRETED PROTEIN"/>
    <property type="match status" value="1"/>
</dbReference>
<dbReference type="CDD" id="cd10917">
    <property type="entry name" value="CE4_NodB_like_6s_7s"/>
    <property type="match status" value="1"/>
</dbReference>
<gene>
    <name evidence="3" type="ORF">OHU69_22450</name>
</gene>
<evidence type="ECO:0000313" key="3">
    <source>
        <dbReference type="EMBL" id="WTS13566.1"/>
    </source>
</evidence>
<accession>A0AAU1U7P1</accession>
<dbReference type="PANTHER" id="PTHR10587">
    <property type="entry name" value="GLYCOSYL TRANSFERASE-RELATED"/>
    <property type="match status" value="1"/>
</dbReference>
<dbReference type="EMBL" id="CP108195">
    <property type="protein sequence ID" value="WTS13566.1"/>
    <property type="molecule type" value="Genomic_DNA"/>
</dbReference>
<evidence type="ECO:0000256" key="1">
    <source>
        <dbReference type="SAM" id="MobiDB-lite"/>
    </source>
</evidence>